<proteinExistence type="predicted"/>
<evidence type="ECO:0000313" key="4">
    <source>
        <dbReference type="Proteomes" id="UP000235616"/>
    </source>
</evidence>
<dbReference type="RefSeq" id="WP_102646326.1">
    <property type="nucleotide sequence ID" value="NZ_PNYA01000013.1"/>
</dbReference>
<name>A0A2N7VNT7_9BURK</name>
<evidence type="ECO:0000313" key="3">
    <source>
        <dbReference type="EMBL" id="PMS18775.1"/>
    </source>
</evidence>
<organism evidence="3 4">
    <name type="scientific">Trinickia dabaoshanensis</name>
    <dbReference type="NCBI Taxonomy" id="564714"/>
    <lineage>
        <taxon>Bacteria</taxon>
        <taxon>Pseudomonadati</taxon>
        <taxon>Pseudomonadota</taxon>
        <taxon>Betaproteobacteria</taxon>
        <taxon>Burkholderiales</taxon>
        <taxon>Burkholderiaceae</taxon>
        <taxon>Trinickia</taxon>
    </lineage>
</organism>
<keyword evidence="1" id="KW-0812">Transmembrane</keyword>
<feature type="transmembrane region" description="Helical" evidence="1">
    <location>
        <begin position="144"/>
        <end position="175"/>
    </location>
</feature>
<dbReference type="InterPro" id="IPR025196">
    <property type="entry name" value="DUF4126"/>
</dbReference>
<keyword evidence="1" id="KW-1133">Transmembrane helix</keyword>
<feature type="transmembrane region" description="Helical" evidence="1">
    <location>
        <begin position="41"/>
        <end position="63"/>
    </location>
</feature>
<evidence type="ECO:0000256" key="1">
    <source>
        <dbReference type="SAM" id="Phobius"/>
    </source>
</evidence>
<dbReference type="EMBL" id="PNYA01000013">
    <property type="protein sequence ID" value="PMS18775.1"/>
    <property type="molecule type" value="Genomic_DNA"/>
</dbReference>
<dbReference type="Pfam" id="PF13548">
    <property type="entry name" value="DUF4126"/>
    <property type="match status" value="1"/>
</dbReference>
<dbReference type="AlphaFoldDB" id="A0A2N7VNT7"/>
<gene>
    <name evidence="3" type="ORF">C0Z18_15655</name>
</gene>
<keyword evidence="1" id="KW-0472">Membrane</keyword>
<evidence type="ECO:0000259" key="2">
    <source>
        <dbReference type="Pfam" id="PF13548"/>
    </source>
</evidence>
<accession>A0A2N7VNT7</accession>
<comment type="caution">
    <text evidence="3">The sequence shown here is derived from an EMBL/GenBank/DDBJ whole genome shotgun (WGS) entry which is preliminary data.</text>
</comment>
<feature type="transmembrane region" description="Helical" evidence="1">
    <location>
        <begin position="7"/>
        <end position="29"/>
    </location>
</feature>
<feature type="domain" description="DUF4126" evidence="2">
    <location>
        <begin position="6"/>
        <end position="176"/>
    </location>
</feature>
<dbReference type="OrthoDB" id="181455at2"/>
<keyword evidence="4" id="KW-1185">Reference proteome</keyword>
<dbReference type="Proteomes" id="UP000235616">
    <property type="component" value="Unassembled WGS sequence"/>
</dbReference>
<protein>
    <submittedName>
        <fullName evidence="3">DUF4126 domain-containing protein</fullName>
    </submittedName>
</protein>
<reference evidence="3 4" key="1">
    <citation type="submission" date="2018-01" db="EMBL/GenBank/DDBJ databases">
        <title>Whole genome analyses suggest that Burkholderia sensu lato contains two further novel genera in the rhizoxinica-symbiotica group Mycetohabitans gen. nov., and Trinickia gen. nov.: implications for the evolution of diazotrophy and nodulation in the Burkholderiaceae.</title>
        <authorList>
            <person name="Estrada-de los Santos P."/>
            <person name="Palmer M."/>
            <person name="Chavez-Ramirez B."/>
            <person name="Beukes C."/>
            <person name="Steenkamp E.T."/>
            <person name="Hirsch A.M."/>
            <person name="Manyaka P."/>
            <person name="Maluk M."/>
            <person name="Lafos M."/>
            <person name="Crook M."/>
            <person name="Gross E."/>
            <person name="Simon M.F."/>
            <person name="Bueno dos Reis Junior F."/>
            <person name="Poole P.S."/>
            <person name="Venter S.N."/>
            <person name="James E.K."/>
        </authorList>
    </citation>
    <scope>NUCLEOTIDE SEQUENCE [LARGE SCALE GENOMIC DNA]</scope>
    <source>
        <strain evidence="3 4">GIMN1.004</strain>
    </source>
</reference>
<sequence>MIDALSLGAGLSWASGLRLYLTVFLVGLFDRLGIVHLPDSLSVLASGWVIGAAAVLAVIEFLADRIPAFDSLWDAIHTFIRIPAGALLAAGSLGHADPALLTVAALAGGALAGSAHLTKAGTRALINLSPEPFSNWVASSTEDVLVCVGLALALFVPLVFLLLMAGFVAFAIWALPRLWRGVQGGFRGMAAHMVSRLGSLGGKRD</sequence>